<dbReference type="Gene3D" id="2.60.40.10">
    <property type="entry name" value="Immunoglobulins"/>
    <property type="match status" value="5"/>
</dbReference>
<evidence type="ECO:0000256" key="8">
    <source>
        <dbReference type="ARBA" id="ARBA00068688"/>
    </source>
</evidence>
<evidence type="ECO:0000256" key="9">
    <source>
        <dbReference type="SAM" id="MobiDB-lite"/>
    </source>
</evidence>
<dbReference type="PANTHER" id="PTHR45080">
    <property type="entry name" value="CONTACTIN 5"/>
    <property type="match status" value="1"/>
</dbReference>
<keyword evidence="3" id="KW-0732">Signal</keyword>
<comment type="similarity">
    <text evidence="7">Belongs to the hemolin family.</text>
</comment>
<dbReference type="GO" id="GO:0005886">
    <property type="term" value="C:plasma membrane"/>
    <property type="evidence" value="ECO:0007669"/>
    <property type="project" value="TreeGrafter"/>
</dbReference>
<evidence type="ECO:0000256" key="4">
    <source>
        <dbReference type="ARBA" id="ARBA00023157"/>
    </source>
</evidence>
<dbReference type="InterPro" id="IPR036179">
    <property type="entry name" value="Ig-like_dom_sf"/>
</dbReference>
<dbReference type="STRING" id="104452.A0A0L7L9E3"/>
<keyword evidence="5" id="KW-0325">Glycoprotein</keyword>
<comment type="caution">
    <text evidence="11">The sequence shown here is derived from an EMBL/GenBank/DDBJ whole genome shotgun (WGS) entry which is preliminary data.</text>
</comment>
<dbReference type="FunFam" id="2.60.40.10:FF:000032">
    <property type="entry name" value="palladin isoform X1"/>
    <property type="match status" value="1"/>
</dbReference>
<dbReference type="InterPro" id="IPR013098">
    <property type="entry name" value="Ig_I-set"/>
</dbReference>
<evidence type="ECO:0000256" key="7">
    <source>
        <dbReference type="ARBA" id="ARBA00061228"/>
    </source>
</evidence>
<feature type="domain" description="Ig-like" evidence="10">
    <location>
        <begin position="551"/>
        <end position="626"/>
    </location>
</feature>
<feature type="non-terminal residue" evidence="11">
    <location>
        <position position="678"/>
    </location>
</feature>
<dbReference type="Proteomes" id="UP000037510">
    <property type="component" value="Unassembled WGS sequence"/>
</dbReference>
<keyword evidence="2" id="KW-0964">Secreted</keyword>
<reference evidence="11 12" key="1">
    <citation type="journal article" date="2015" name="Genome Biol. Evol.">
        <title>The genome of winter moth (Operophtera brumata) provides a genomic perspective on sexual dimorphism and phenology.</title>
        <authorList>
            <person name="Derks M.F."/>
            <person name="Smit S."/>
            <person name="Salis L."/>
            <person name="Schijlen E."/>
            <person name="Bossers A."/>
            <person name="Mateman C."/>
            <person name="Pijl A.S."/>
            <person name="de Ridder D."/>
            <person name="Groenen M.A."/>
            <person name="Visser M.E."/>
            <person name="Megens H.J."/>
        </authorList>
    </citation>
    <scope>NUCLEOTIDE SEQUENCE [LARGE SCALE GENOMIC DNA]</scope>
    <source>
        <strain evidence="11">WM2013NL</strain>
        <tissue evidence="11">Head and thorax</tissue>
    </source>
</reference>
<evidence type="ECO:0000313" key="11">
    <source>
        <dbReference type="EMBL" id="KOB72005.1"/>
    </source>
</evidence>
<keyword evidence="4" id="KW-1015">Disulfide bond</keyword>
<keyword evidence="6" id="KW-0393">Immunoglobulin domain</keyword>
<evidence type="ECO:0000256" key="3">
    <source>
        <dbReference type="ARBA" id="ARBA00022729"/>
    </source>
</evidence>
<sequence length="678" mass="74389">MPRSLLETSPRPLAGDSKHTASFRRWNTCRGRADPTALRVQPVPETGGRADPTALRVQPVPETGGRADPTALRVQPVPETGGRADPTALRVQPVPETGGRADPTALRVQPVPETGGRADPTALRVQPVPETGGRADPTALRVQPVPETGDANVSGTRPEADILDTELDLVDYGTDLTLACKVTGHPKPNIRWEDEDGSVFPSEEVLLEIPSVYLSYVTVPNVSENFTIYCKCENVNGGASKSIDIYVNRTFSFEVTETPQDTTVEYGDDLTLPCQVVAYPEATVEWYFNSTKIDPHSNPNIYIEGNRLTVRNVSVDDGGLYDCTASNEVERKTYSAIVRISGIVAPEVEVNETEIGVKSGDWVEIECRVTKGNPAPVVSWQFKSARDYDYDDLPIGAAVVDGKVKISSAEKHHGGEYRCTASNVFGKDSKDVTVNMQYAPQIMDNEMESVTVREGDTVQLTCEVEAVPKATVRWEMSQDDVLVTLDERHTTDSRHTLHFTAFWNDSGNYHCIAQNEVGRAVKTIKVNVLELKETKHCTRRPIEPILTITVPPYIEPPTCKTLHAKVGGQVDLACVVLYGSPAPTIKWEFIAIDSTSKIINRGNSTLHLSHVSQSDEGTYMCIAENNINVDRIIYSLKIFECHLVVFIPVVKLNNTICFVVKEDSDRGSLEGGGSTLEK</sequence>
<dbReference type="PANTHER" id="PTHR45080:SF8">
    <property type="entry name" value="IG-LIKE DOMAIN-CONTAINING PROTEIN"/>
    <property type="match status" value="1"/>
</dbReference>
<evidence type="ECO:0000256" key="1">
    <source>
        <dbReference type="ARBA" id="ARBA00004613"/>
    </source>
</evidence>
<name>A0A0L7L9E3_OPEBR</name>
<keyword evidence="12" id="KW-1185">Reference proteome</keyword>
<evidence type="ECO:0000256" key="5">
    <source>
        <dbReference type="ARBA" id="ARBA00023180"/>
    </source>
</evidence>
<evidence type="ECO:0000256" key="2">
    <source>
        <dbReference type="ARBA" id="ARBA00022525"/>
    </source>
</evidence>
<evidence type="ECO:0000259" key="10">
    <source>
        <dbReference type="PROSITE" id="PS50835"/>
    </source>
</evidence>
<evidence type="ECO:0000313" key="12">
    <source>
        <dbReference type="Proteomes" id="UP000037510"/>
    </source>
</evidence>
<dbReference type="Pfam" id="PF13927">
    <property type="entry name" value="Ig_3"/>
    <property type="match status" value="2"/>
</dbReference>
<gene>
    <name evidence="11" type="ORF">OBRU01_09850</name>
</gene>
<dbReference type="InterPro" id="IPR003598">
    <property type="entry name" value="Ig_sub2"/>
</dbReference>
<dbReference type="Pfam" id="PF07679">
    <property type="entry name" value="I-set"/>
    <property type="match status" value="2"/>
</dbReference>
<organism evidence="11 12">
    <name type="scientific">Operophtera brumata</name>
    <name type="common">Winter moth</name>
    <name type="synonym">Phalaena brumata</name>
    <dbReference type="NCBI Taxonomy" id="104452"/>
    <lineage>
        <taxon>Eukaryota</taxon>
        <taxon>Metazoa</taxon>
        <taxon>Ecdysozoa</taxon>
        <taxon>Arthropoda</taxon>
        <taxon>Hexapoda</taxon>
        <taxon>Insecta</taxon>
        <taxon>Pterygota</taxon>
        <taxon>Neoptera</taxon>
        <taxon>Endopterygota</taxon>
        <taxon>Lepidoptera</taxon>
        <taxon>Glossata</taxon>
        <taxon>Ditrysia</taxon>
        <taxon>Geometroidea</taxon>
        <taxon>Geometridae</taxon>
        <taxon>Larentiinae</taxon>
        <taxon>Operophtera</taxon>
    </lineage>
</organism>
<feature type="domain" description="Ig-like" evidence="10">
    <location>
        <begin position="346"/>
        <end position="435"/>
    </location>
</feature>
<proteinExistence type="inferred from homology"/>
<dbReference type="InterPro" id="IPR050958">
    <property type="entry name" value="Cell_Adh-Cytoskel_Orgn"/>
</dbReference>
<dbReference type="PROSITE" id="PS50835">
    <property type="entry name" value="IG_LIKE"/>
    <property type="match status" value="5"/>
</dbReference>
<evidence type="ECO:0000256" key="6">
    <source>
        <dbReference type="ARBA" id="ARBA00023319"/>
    </source>
</evidence>
<comment type="subcellular location">
    <subcellularLocation>
        <location evidence="1">Secreted</location>
    </subcellularLocation>
</comment>
<dbReference type="GO" id="GO:0007156">
    <property type="term" value="P:homophilic cell adhesion via plasma membrane adhesion molecules"/>
    <property type="evidence" value="ECO:0007669"/>
    <property type="project" value="TreeGrafter"/>
</dbReference>
<accession>A0A0L7L9E3</accession>
<dbReference type="InterPro" id="IPR013783">
    <property type="entry name" value="Ig-like_fold"/>
</dbReference>
<feature type="domain" description="Ig-like" evidence="10">
    <location>
        <begin position="253"/>
        <end position="335"/>
    </location>
</feature>
<dbReference type="SMART" id="SM00408">
    <property type="entry name" value="IGc2"/>
    <property type="match status" value="4"/>
</dbReference>
<dbReference type="EMBL" id="JTDY01002146">
    <property type="protein sequence ID" value="KOB72005.1"/>
    <property type="molecule type" value="Genomic_DNA"/>
</dbReference>
<dbReference type="InterPro" id="IPR007110">
    <property type="entry name" value="Ig-like_dom"/>
</dbReference>
<dbReference type="InterPro" id="IPR003599">
    <property type="entry name" value="Ig_sub"/>
</dbReference>
<dbReference type="SUPFAM" id="SSF48726">
    <property type="entry name" value="Immunoglobulin"/>
    <property type="match status" value="5"/>
</dbReference>
<dbReference type="CDD" id="cd00096">
    <property type="entry name" value="Ig"/>
    <property type="match status" value="1"/>
</dbReference>
<protein>
    <recommendedName>
        <fullName evidence="8">Hemolin</fullName>
    </recommendedName>
</protein>
<dbReference type="SMART" id="SM00409">
    <property type="entry name" value="IG"/>
    <property type="match status" value="5"/>
</dbReference>
<feature type="region of interest" description="Disordered" evidence="9">
    <location>
        <begin position="1"/>
        <end position="157"/>
    </location>
</feature>
<feature type="domain" description="Ig-like" evidence="10">
    <location>
        <begin position="440"/>
        <end position="527"/>
    </location>
</feature>
<dbReference type="GO" id="GO:0005576">
    <property type="term" value="C:extracellular region"/>
    <property type="evidence" value="ECO:0007669"/>
    <property type="project" value="UniProtKB-SubCell"/>
</dbReference>
<dbReference type="AlphaFoldDB" id="A0A0L7L9E3"/>
<feature type="domain" description="Ig-like" evidence="10">
    <location>
        <begin position="158"/>
        <end position="246"/>
    </location>
</feature>